<gene>
    <name evidence="2" type="ORF">ARMSODRAFT_983191</name>
</gene>
<sequence length="176" mass="19545">MEIGFPSAAKKYTAIVAIVRGCRRAQVDVNSRESIIADPRSDTAPFGTSVASCPTLKCMNRSPDILPALKALKISTPGANYYEHILSFWKERARMPARKMLEHFELTLPMCAKGRAEEFVQRKGVFAIAKWVRGLDYQPDMHPSDQDVEMVGDDSDEVGDEETDESEDGGGDMDED</sequence>
<reference evidence="3" key="1">
    <citation type="journal article" date="2017" name="Nat. Ecol. Evol.">
        <title>Genome expansion and lineage-specific genetic innovations in the forest pathogenic fungi Armillaria.</title>
        <authorList>
            <person name="Sipos G."/>
            <person name="Prasanna A.N."/>
            <person name="Walter M.C."/>
            <person name="O'Connor E."/>
            <person name="Balint B."/>
            <person name="Krizsan K."/>
            <person name="Kiss B."/>
            <person name="Hess J."/>
            <person name="Varga T."/>
            <person name="Slot J."/>
            <person name="Riley R."/>
            <person name="Boka B."/>
            <person name="Rigling D."/>
            <person name="Barry K."/>
            <person name="Lee J."/>
            <person name="Mihaltcheva S."/>
            <person name="LaButti K."/>
            <person name="Lipzen A."/>
            <person name="Waldron R."/>
            <person name="Moloney N.M."/>
            <person name="Sperisen C."/>
            <person name="Kredics L."/>
            <person name="Vagvoelgyi C."/>
            <person name="Patrignani A."/>
            <person name="Fitzpatrick D."/>
            <person name="Nagy I."/>
            <person name="Doyle S."/>
            <person name="Anderson J.B."/>
            <person name="Grigoriev I.V."/>
            <person name="Gueldener U."/>
            <person name="Muensterkoetter M."/>
            <person name="Nagy L.G."/>
        </authorList>
    </citation>
    <scope>NUCLEOTIDE SEQUENCE [LARGE SCALE GENOMIC DNA]</scope>
    <source>
        <strain evidence="3">28-4</strain>
    </source>
</reference>
<evidence type="ECO:0000313" key="3">
    <source>
        <dbReference type="Proteomes" id="UP000218334"/>
    </source>
</evidence>
<protein>
    <submittedName>
        <fullName evidence="2">Uncharacterized protein</fullName>
    </submittedName>
</protein>
<dbReference type="EMBL" id="KZ293509">
    <property type="protein sequence ID" value="PBK59235.1"/>
    <property type="molecule type" value="Genomic_DNA"/>
</dbReference>
<feature type="compositionally biased region" description="Acidic residues" evidence="1">
    <location>
        <begin position="146"/>
        <end position="176"/>
    </location>
</feature>
<organism evidence="2 3">
    <name type="scientific">Armillaria solidipes</name>
    <dbReference type="NCBI Taxonomy" id="1076256"/>
    <lineage>
        <taxon>Eukaryota</taxon>
        <taxon>Fungi</taxon>
        <taxon>Dikarya</taxon>
        <taxon>Basidiomycota</taxon>
        <taxon>Agaricomycotina</taxon>
        <taxon>Agaricomycetes</taxon>
        <taxon>Agaricomycetidae</taxon>
        <taxon>Agaricales</taxon>
        <taxon>Marasmiineae</taxon>
        <taxon>Physalacriaceae</taxon>
        <taxon>Armillaria</taxon>
    </lineage>
</organism>
<name>A0A2H3AK13_9AGAR</name>
<dbReference type="Proteomes" id="UP000218334">
    <property type="component" value="Unassembled WGS sequence"/>
</dbReference>
<proteinExistence type="predicted"/>
<keyword evidence="3" id="KW-1185">Reference proteome</keyword>
<accession>A0A2H3AK13</accession>
<dbReference type="AlphaFoldDB" id="A0A2H3AK13"/>
<evidence type="ECO:0000313" key="2">
    <source>
        <dbReference type="EMBL" id="PBK59235.1"/>
    </source>
</evidence>
<evidence type="ECO:0000256" key="1">
    <source>
        <dbReference type="SAM" id="MobiDB-lite"/>
    </source>
</evidence>
<feature type="region of interest" description="Disordered" evidence="1">
    <location>
        <begin position="139"/>
        <end position="176"/>
    </location>
</feature>